<evidence type="ECO:0000313" key="1">
    <source>
        <dbReference type="EMBL" id="EEV18618.1"/>
    </source>
</evidence>
<dbReference type="AlphaFoldDB" id="C8PEZ0"/>
<name>C8PEZ0_9BACT</name>
<protein>
    <submittedName>
        <fullName evidence="1">Uncharacterized protein</fullName>
    </submittedName>
</protein>
<keyword evidence="2" id="KW-1185">Reference proteome</keyword>
<dbReference type="EMBL" id="ACYG01000009">
    <property type="protein sequence ID" value="EEV18618.1"/>
    <property type="molecule type" value="Genomic_DNA"/>
</dbReference>
<reference evidence="1 2" key="1">
    <citation type="submission" date="2009-07" db="EMBL/GenBank/DDBJ databases">
        <authorList>
            <person name="Madupu R."/>
            <person name="Sebastian Y."/>
            <person name="Durkin A.S."/>
            <person name="Torralba M."/>
            <person name="Methe B."/>
            <person name="Sutton G.G."/>
            <person name="Strausberg R.L."/>
            <person name="Nelson K.E."/>
        </authorList>
    </citation>
    <scope>NUCLEOTIDE SEQUENCE [LARGE SCALE GENOMIC DNA]</scope>
    <source>
        <strain evidence="1 2">RM3268</strain>
    </source>
</reference>
<accession>C8PEZ0</accession>
<dbReference type="Proteomes" id="UP000005709">
    <property type="component" value="Unassembled WGS sequence"/>
</dbReference>
<evidence type="ECO:0000313" key="2">
    <source>
        <dbReference type="Proteomes" id="UP000005709"/>
    </source>
</evidence>
<comment type="caution">
    <text evidence="1">The sequence shown here is derived from an EMBL/GenBank/DDBJ whole genome shotgun (WGS) entry which is preliminary data.</text>
</comment>
<organism evidence="1 2">
    <name type="scientific">Campylobacter gracilis RM3268</name>
    <dbReference type="NCBI Taxonomy" id="553220"/>
    <lineage>
        <taxon>Bacteria</taxon>
        <taxon>Pseudomonadati</taxon>
        <taxon>Campylobacterota</taxon>
        <taxon>Epsilonproteobacteria</taxon>
        <taxon>Campylobacterales</taxon>
        <taxon>Campylobacteraceae</taxon>
        <taxon>Campylobacter</taxon>
    </lineage>
</organism>
<sequence length="52" mass="6173">MRAKSYRCERDLITTESKILKLAQVKFHYAAERNFILGKWLLEGNETALIRF</sequence>
<proteinExistence type="predicted"/>
<gene>
    <name evidence="1" type="ORF">CAMGR0001_2630</name>
</gene>